<protein>
    <submittedName>
        <fullName evidence="1">Uncharacterized protein</fullName>
    </submittedName>
</protein>
<evidence type="ECO:0000313" key="1">
    <source>
        <dbReference type="EMBL" id="ANA49314.1"/>
    </source>
</evidence>
<gene>
    <name evidence="1" type="ORF">PMW_189</name>
</gene>
<proteinExistence type="predicted"/>
<accession>A0A1S5R1P5</accession>
<evidence type="ECO:0000313" key="2">
    <source>
        <dbReference type="Proteomes" id="UP000223738"/>
    </source>
</evidence>
<dbReference type="EMBL" id="KU862660">
    <property type="protein sequence ID" value="ANA49314.1"/>
    <property type="molecule type" value="Genomic_DNA"/>
</dbReference>
<sequence>MDNTRKAFEMWFAEEYEWYITRKRRGYDLSFDTESGKFLWEFPQQQWVAFQGAVKMMEKFK</sequence>
<name>A0A1S5R1P5_9CAUD</name>
<dbReference type="Proteomes" id="UP000223738">
    <property type="component" value="Segment"/>
</dbReference>
<reference evidence="1 2" key="1">
    <citation type="submission" date="2016-03" db="EMBL/GenBank/DDBJ databases">
        <title>Characterization of pf16 and phiPMW: Two novel phages infecting Pseudomonas putida PpG1.</title>
        <authorList>
            <person name="Magill D.J."/>
            <person name="Krylov V.N."/>
            <person name="Allen C.C.R."/>
            <person name="McGrath J.W."/>
            <person name="Quinn J.P."/>
            <person name="Kulakov L.A."/>
        </authorList>
    </citation>
    <scope>NUCLEOTIDE SEQUENCE [LARGE SCALE GENOMIC DNA]</scope>
</reference>
<keyword evidence="2" id="KW-1185">Reference proteome</keyword>
<organism evidence="1 2">
    <name type="scientific">Pseudomonas phage phiPMW</name>
    <dbReference type="NCBI Taxonomy" id="1815582"/>
    <lineage>
        <taxon>Viruses</taxon>
        <taxon>Duplodnaviria</taxon>
        <taxon>Heunggongvirae</taxon>
        <taxon>Uroviricota</taxon>
        <taxon>Caudoviricetes</taxon>
        <taxon>Plaisancevirus</taxon>
        <taxon>Plaisancevirus PMW</taxon>
    </lineage>
</organism>